<accession>A0AB34HUW2</accession>
<sequence>MESSTSVFKGQRRSEVCITQNPNLCTKVLLEKSSILGFLHCPEATQSRASIASRSPGSTTSGAASHRALIAEAQGGRSPGGGGGRSDPRDEAAPPEPRSPPHLEQLPQELAEQIGFPGAPRFPALATPLRDTWPAAGEVKPPEQSRALRAPLPQRSGIRSRRRRATQIPAQVLPVPEGRRASRSSPGALGAGGGDPAPAQHGPATLPEAPRARRPNLGIPSRELGSPGRTREHGSRSTPTLEGGAEPPGRGGAKDLPCWQKGGTRAGRCAAGPRSAPPAGTRGHRRKPTRPAQVTSRPRPPIPRAEAPHWLRSFISRGSSLFPAGRPFSSAPCFSASQ</sequence>
<gene>
    <name evidence="2" type="ORF">J1605_003054</name>
</gene>
<dbReference type="Proteomes" id="UP001159641">
    <property type="component" value="Unassembled WGS sequence"/>
</dbReference>
<proteinExistence type="predicted"/>
<evidence type="ECO:0000256" key="1">
    <source>
        <dbReference type="SAM" id="MobiDB-lite"/>
    </source>
</evidence>
<evidence type="ECO:0000313" key="3">
    <source>
        <dbReference type="Proteomes" id="UP001159641"/>
    </source>
</evidence>
<evidence type="ECO:0000313" key="2">
    <source>
        <dbReference type="EMBL" id="KAJ8794745.1"/>
    </source>
</evidence>
<feature type="region of interest" description="Disordered" evidence="1">
    <location>
        <begin position="48"/>
        <end position="307"/>
    </location>
</feature>
<keyword evidence="3" id="KW-1185">Reference proteome</keyword>
<name>A0AB34HUW2_ESCRO</name>
<feature type="compositionally biased region" description="Polar residues" evidence="1">
    <location>
        <begin position="48"/>
        <end position="63"/>
    </location>
</feature>
<organism evidence="2 3">
    <name type="scientific">Eschrichtius robustus</name>
    <name type="common">California gray whale</name>
    <name type="synonym">Eschrichtius gibbosus</name>
    <dbReference type="NCBI Taxonomy" id="9764"/>
    <lineage>
        <taxon>Eukaryota</taxon>
        <taxon>Metazoa</taxon>
        <taxon>Chordata</taxon>
        <taxon>Craniata</taxon>
        <taxon>Vertebrata</taxon>
        <taxon>Euteleostomi</taxon>
        <taxon>Mammalia</taxon>
        <taxon>Eutheria</taxon>
        <taxon>Laurasiatheria</taxon>
        <taxon>Artiodactyla</taxon>
        <taxon>Whippomorpha</taxon>
        <taxon>Cetacea</taxon>
        <taxon>Mysticeti</taxon>
        <taxon>Eschrichtiidae</taxon>
        <taxon>Eschrichtius</taxon>
    </lineage>
</organism>
<protein>
    <submittedName>
        <fullName evidence="2">Uncharacterized protein</fullName>
    </submittedName>
</protein>
<dbReference type="EMBL" id="JAIQCJ010000770">
    <property type="protein sequence ID" value="KAJ8794745.1"/>
    <property type="molecule type" value="Genomic_DNA"/>
</dbReference>
<dbReference type="AlphaFoldDB" id="A0AB34HUW2"/>
<comment type="caution">
    <text evidence="2">The sequence shown here is derived from an EMBL/GenBank/DDBJ whole genome shotgun (WGS) entry which is preliminary data.</text>
</comment>
<reference evidence="2 3" key="1">
    <citation type="submission" date="2022-11" db="EMBL/GenBank/DDBJ databases">
        <title>Whole genome sequence of Eschrichtius robustus ER-17-0199.</title>
        <authorList>
            <person name="Bruniche-Olsen A."/>
            <person name="Black A.N."/>
            <person name="Fields C.J."/>
            <person name="Walden K."/>
            <person name="Dewoody J.A."/>
        </authorList>
    </citation>
    <scope>NUCLEOTIDE SEQUENCE [LARGE SCALE GENOMIC DNA]</scope>
    <source>
        <strain evidence="2">ER-17-0199</strain>
        <tissue evidence="2">Blubber</tissue>
    </source>
</reference>